<dbReference type="PANTHER" id="PTHR47272">
    <property type="entry name" value="DDE_TNP_1_7 DOMAIN-CONTAINING PROTEIN"/>
    <property type="match status" value="1"/>
</dbReference>
<name>A0A814D227_9BILA</name>
<proteinExistence type="predicted"/>
<accession>A0A814D227</accession>
<dbReference type="Proteomes" id="UP000663823">
    <property type="component" value="Unassembled WGS sequence"/>
</dbReference>
<dbReference type="EMBL" id="CAJNOU010000768">
    <property type="protein sequence ID" value="CAF1083632.1"/>
    <property type="molecule type" value="Genomic_DNA"/>
</dbReference>
<dbReference type="EMBL" id="CAJOAX010000196">
    <property type="protein sequence ID" value="CAF3536459.1"/>
    <property type="molecule type" value="Genomic_DNA"/>
</dbReference>
<gene>
    <name evidence="4" type="ORF">FNK824_LOCUS4408</name>
    <name evidence="3" type="ORF">OTI717_LOCUS3582</name>
    <name evidence="1" type="ORF">RFH988_LOCUS11482</name>
    <name evidence="2" type="ORF">SEV965_LOCUS14986</name>
</gene>
<evidence type="ECO:0000313" key="3">
    <source>
        <dbReference type="EMBL" id="CAF3536459.1"/>
    </source>
</evidence>
<organism evidence="1 5">
    <name type="scientific">Rotaria sordida</name>
    <dbReference type="NCBI Taxonomy" id="392033"/>
    <lineage>
        <taxon>Eukaryota</taxon>
        <taxon>Metazoa</taxon>
        <taxon>Spiralia</taxon>
        <taxon>Gnathifera</taxon>
        <taxon>Rotifera</taxon>
        <taxon>Eurotatoria</taxon>
        <taxon>Bdelloidea</taxon>
        <taxon>Philodinida</taxon>
        <taxon>Philodinidae</taxon>
        <taxon>Rotaria</taxon>
    </lineage>
</organism>
<reference evidence="1" key="1">
    <citation type="submission" date="2021-02" db="EMBL/GenBank/DDBJ databases">
        <authorList>
            <person name="Nowell W R."/>
        </authorList>
    </citation>
    <scope>NUCLEOTIDE SEQUENCE</scope>
</reference>
<sequence length="109" mass="12338">MFLLAFRIDIAKTLQKSSLSLPPPAQHDRSSLQSIANENYLPNSRRKVLSVASSTSAQLDKYDHWPAQIAKGCCQNPNCIEYTRMSCSKCGLRLCLNNKNSCFKDYHQK</sequence>
<dbReference type="OrthoDB" id="122438at2759"/>
<dbReference type="AlphaFoldDB" id="A0A814D227"/>
<evidence type="ECO:0000313" key="4">
    <source>
        <dbReference type="EMBL" id="CAF3620980.1"/>
    </source>
</evidence>
<dbReference type="Proteomes" id="UP000663874">
    <property type="component" value="Unassembled WGS sequence"/>
</dbReference>
<dbReference type="EMBL" id="CAJNOO010000456">
    <property type="protein sequence ID" value="CAF0948261.1"/>
    <property type="molecule type" value="Genomic_DNA"/>
</dbReference>
<dbReference type="Proteomes" id="UP000663889">
    <property type="component" value="Unassembled WGS sequence"/>
</dbReference>
<comment type="caution">
    <text evidence="1">The sequence shown here is derived from an EMBL/GenBank/DDBJ whole genome shotgun (WGS) entry which is preliminary data.</text>
</comment>
<evidence type="ECO:0000313" key="5">
    <source>
        <dbReference type="Proteomes" id="UP000663882"/>
    </source>
</evidence>
<evidence type="ECO:0000313" key="2">
    <source>
        <dbReference type="EMBL" id="CAF1083632.1"/>
    </source>
</evidence>
<dbReference type="Proteomes" id="UP000663882">
    <property type="component" value="Unassembled WGS sequence"/>
</dbReference>
<dbReference type="PANTHER" id="PTHR47272:SF1">
    <property type="entry name" value="PIGGYBAC TRANSPOSABLE ELEMENT-DERIVED PROTEIN 3-LIKE"/>
    <property type="match status" value="1"/>
</dbReference>
<evidence type="ECO:0000313" key="1">
    <source>
        <dbReference type="EMBL" id="CAF0948261.1"/>
    </source>
</evidence>
<protein>
    <submittedName>
        <fullName evidence="1">Uncharacterized protein</fullName>
    </submittedName>
</protein>
<dbReference type="EMBL" id="CAJOBE010000320">
    <property type="protein sequence ID" value="CAF3620980.1"/>
    <property type="molecule type" value="Genomic_DNA"/>
</dbReference>